<dbReference type="EMBL" id="AZDA01000021">
    <property type="protein sequence ID" value="KRK40133.1"/>
    <property type="molecule type" value="Genomic_DNA"/>
</dbReference>
<evidence type="ECO:0000256" key="1">
    <source>
        <dbReference type="ARBA" id="ARBA00008761"/>
    </source>
</evidence>
<dbReference type="GO" id="GO:0032196">
    <property type="term" value="P:transposition"/>
    <property type="evidence" value="ECO:0007669"/>
    <property type="project" value="UniProtKB-KW"/>
</dbReference>
<reference evidence="9 10" key="1">
    <citation type="journal article" date="2015" name="Genome Announc.">
        <title>Expanding the biotechnology potential of lactobacilli through comparative genomics of 213 strains and associated genera.</title>
        <authorList>
            <person name="Sun Z."/>
            <person name="Harris H.M."/>
            <person name="McCann A."/>
            <person name="Guo C."/>
            <person name="Argimon S."/>
            <person name="Zhang W."/>
            <person name="Yang X."/>
            <person name="Jeffery I.B."/>
            <person name="Cooney J.C."/>
            <person name="Kagawa T.F."/>
            <person name="Liu W."/>
            <person name="Song Y."/>
            <person name="Salvetti E."/>
            <person name="Wrobel A."/>
            <person name="Rasinkangas P."/>
            <person name="Parkhill J."/>
            <person name="Rea M.C."/>
            <person name="O'Sullivan O."/>
            <person name="Ritari J."/>
            <person name="Douillard F.P."/>
            <person name="Paul Ross R."/>
            <person name="Yang R."/>
            <person name="Briner A.E."/>
            <person name="Felis G.E."/>
            <person name="de Vos W.M."/>
            <person name="Barrangou R."/>
            <person name="Klaenhammer T.R."/>
            <person name="Caufield P.W."/>
            <person name="Cui Y."/>
            <person name="Zhang H."/>
            <person name="O'Toole P.W."/>
        </authorList>
    </citation>
    <scope>NUCLEOTIDE SEQUENCE [LARGE SCALE GENOMIC DNA]</scope>
    <source>
        <strain evidence="9 10">DSM 20003</strain>
    </source>
</reference>
<feature type="domain" description="Cas12f1-like TNB" evidence="8">
    <location>
        <begin position="163"/>
        <end position="234"/>
    </location>
</feature>
<dbReference type="NCBIfam" id="NF040570">
    <property type="entry name" value="guided_TnpB"/>
    <property type="match status" value="1"/>
</dbReference>
<name>A0A0R1H0X5_9LACO</name>
<evidence type="ECO:0000256" key="4">
    <source>
        <dbReference type="ARBA" id="ARBA00023125"/>
    </source>
</evidence>
<evidence type="ECO:0000313" key="9">
    <source>
        <dbReference type="EMBL" id="KRK40133.1"/>
    </source>
</evidence>
<gene>
    <name evidence="9" type="ORF">FC07_GL001334</name>
</gene>
<dbReference type="InterPro" id="IPR051399">
    <property type="entry name" value="RNA-guided_DNA_endo/Transpos"/>
</dbReference>
<dbReference type="GO" id="GO:0006310">
    <property type="term" value="P:DNA recombination"/>
    <property type="evidence" value="ECO:0007669"/>
    <property type="project" value="UniProtKB-KW"/>
</dbReference>
<comment type="caution">
    <text evidence="9">The sequence shown here is derived from an EMBL/GenBank/DDBJ whole genome shotgun (WGS) entry which is preliminary data.</text>
</comment>
<feature type="domain" description="Probable transposase IS891/IS1136/IS1341" evidence="7">
    <location>
        <begin position="35"/>
        <end position="151"/>
    </location>
</feature>
<proteinExistence type="inferred from homology"/>
<dbReference type="Proteomes" id="UP000051461">
    <property type="component" value="Unassembled WGS sequence"/>
</dbReference>
<evidence type="ECO:0000259" key="7">
    <source>
        <dbReference type="Pfam" id="PF01385"/>
    </source>
</evidence>
<protein>
    <recommendedName>
        <fullName evidence="11">Transposase</fullName>
    </recommendedName>
</protein>
<keyword evidence="3" id="KW-0815">Transposition</keyword>
<evidence type="ECO:0000256" key="6">
    <source>
        <dbReference type="SAM" id="MobiDB-lite"/>
    </source>
</evidence>
<accession>A0A0R1H0X5</accession>
<keyword evidence="4" id="KW-0238">DNA-binding</keyword>
<dbReference type="InterPro" id="IPR010095">
    <property type="entry name" value="Cas12f1-like_TNB"/>
</dbReference>
<dbReference type="Pfam" id="PF07282">
    <property type="entry name" value="Cas12f1-like_TNB"/>
    <property type="match status" value="1"/>
</dbReference>
<evidence type="ECO:0000256" key="5">
    <source>
        <dbReference type="ARBA" id="ARBA00023172"/>
    </source>
</evidence>
<sequence length="274" mass="31686">MKRDDIKLSTVSLKMDACGRYYISFQLASNNPFKTKLPKTNHSVGIDLNLENFLTDSDNNIVDNPHFFQKSEAKLAKAQRVLSRRKRRAKKENRQLKDAKNYQKQRQKVAFLHRRVRQQRQNLLHQTSKAIIENQDLVITEELRSQNLLKNHALANRISDVGWRTFLAQLEYKAELYGKEFRTVNPRFTTQICHDCGFRMGTHGTHKLTLDMRQWTCPHCHSFHIRDHNAALNIKAKGLANGPTVKQSKPKTKKKPNIELTASGCKIIRGMATV</sequence>
<evidence type="ECO:0000259" key="8">
    <source>
        <dbReference type="Pfam" id="PF07282"/>
    </source>
</evidence>
<comment type="similarity">
    <text evidence="2">In the N-terminal section; belongs to the transposase 2 family.</text>
</comment>
<keyword evidence="5" id="KW-0233">DNA recombination</keyword>
<organism evidence="9 10">
    <name type="scientific">Loigolactobacillus bifermentans DSM 20003</name>
    <dbReference type="NCBI Taxonomy" id="1423726"/>
    <lineage>
        <taxon>Bacteria</taxon>
        <taxon>Bacillati</taxon>
        <taxon>Bacillota</taxon>
        <taxon>Bacilli</taxon>
        <taxon>Lactobacillales</taxon>
        <taxon>Lactobacillaceae</taxon>
        <taxon>Loigolactobacillus</taxon>
    </lineage>
</organism>
<comment type="similarity">
    <text evidence="1">In the C-terminal section; belongs to the transposase 35 family.</text>
</comment>
<dbReference type="NCBIfam" id="TIGR01766">
    <property type="entry name" value="IS200/IS605 family accessory protein TnpB-like domain"/>
    <property type="match status" value="1"/>
</dbReference>
<dbReference type="PANTHER" id="PTHR30405">
    <property type="entry name" value="TRANSPOSASE"/>
    <property type="match status" value="1"/>
</dbReference>
<feature type="region of interest" description="Disordered" evidence="6">
    <location>
        <begin position="80"/>
        <end position="102"/>
    </location>
</feature>
<evidence type="ECO:0000256" key="2">
    <source>
        <dbReference type="ARBA" id="ARBA00011044"/>
    </source>
</evidence>
<feature type="compositionally biased region" description="Basic residues" evidence="6">
    <location>
        <begin position="82"/>
        <end position="91"/>
    </location>
</feature>
<dbReference type="AlphaFoldDB" id="A0A0R1H0X5"/>
<feature type="compositionally biased region" description="Basic and acidic residues" evidence="6">
    <location>
        <begin position="92"/>
        <end position="101"/>
    </location>
</feature>
<evidence type="ECO:0008006" key="11">
    <source>
        <dbReference type="Google" id="ProtNLM"/>
    </source>
</evidence>
<dbReference type="GO" id="GO:0003677">
    <property type="term" value="F:DNA binding"/>
    <property type="evidence" value="ECO:0007669"/>
    <property type="project" value="UniProtKB-KW"/>
</dbReference>
<dbReference type="InterPro" id="IPR001959">
    <property type="entry name" value="Transposase"/>
</dbReference>
<dbReference type="PANTHER" id="PTHR30405:SF25">
    <property type="entry name" value="RNA-GUIDED DNA ENDONUCLEASE INSQ-RELATED"/>
    <property type="match status" value="1"/>
</dbReference>
<evidence type="ECO:0000256" key="3">
    <source>
        <dbReference type="ARBA" id="ARBA00022578"/>
    </source>
</evidence>
<evidence type="ECO:0000313" key="10">
    <source>
        <dbReference type="Proteomes" id="UP000051461"/>
    </source>
</evidence>
<keyword evidence="10" id="KW-1185">Reference proteome</keyword>
<dbReference type="PATRIC" id="fig|1423726.3.peg.1380"/>
<dbReference type="STRING" id="1423726.FC07_GL001334"/>
<dbReference type="Pfam" id="PF01385">
    <property type="entry name" value="OrfB_IS605"/>
    <property type="match status" value="1"/>
</dbReference>